<name>D8DVP8_9BACT</name>
<comment type="caution">
    <text evidence="2">The sequence shown here is derived from an EMBL/GenBank/DDBJ whole genome shotgun (WGS) entry which is preliminary data.</text>
</comment>
<dbReference type="Gene3D" id="2.40.70.10">
    <property type="entry name" value="Acid Proteases"/>
    <property type="match status" value="2"/>
</dbReference>
<dbReference type="OrthoDB" id="1034934at2"/>
<dbReference type="Pfam" id="PF13650">
    <property type="entry name" value="Asp_protease_2"/>
    <property type="match status" value="1"/>
</dbReference>
<gene>
    <name evidence="2" type="ORF">PBR_1656</name>
</gene>
<evidence type="ECO:0000313" key="3">
    <source>
        <dbReference type="Proteomes" id="UP000004524"/>
    </source>
</evidence>
<dbReference type="GO" id="GO:0006508">
    <property type="term" value="P:proteolysis"/>
    <property type="evidence" value="ECO:0007669"/>
    <property type="project" value="InterPro"/>
</dbReference>
<feature type="signal peptide" evidence="1">
    <location>
        <begin position="1"/>
        <end position="21"/>
    </location>
</feature>
<keyword evidence="3" id="KW-1185">Reference proteome</keyword>
<dbReference type="CDD" id="cd00303">
    <property type="entry name" value="retropepsin_like"/>
    <property type="match status" value="1"/>
</dbReference>
<dbReference type="GO" id="GO:0004190">
    <property type="term" value="F:aspartic-type endopeptidase activity"/>
    <property type="evidence" value="ECO:0007669"/>
    <property type="project" value="InterPro"/>
</dbReference>
<evidence type="ECO:0008006" key="4">
    <source>
        <dbReference type="Google" id="ProtNLM"/>
    </source>
</evidence>
<protein>
    <recommendedName>
        <fullName evidence="4">Aspartyl protease</fullName>
    </recommendedName>
</protein>
<proteinExistence type="predicted"/>
<evidence type="ECO:0000313" key="2">
    <source>
        <dbReference type="EMBL" id="EFI72505.1"/>
    </source>
</evidence>
<reference evidence="2 3" key="1">
    <citation type="journal article" date="2010" name="Microb. Ecol.">
        <title>Comparative genome analysis of Prevotella ruminicola and Prevotella bryantii: insights into their environmental niche.</title>
        <authorList>
            <consortium name="North American Consortium for Rumen Bacteria"/>
            <person name="Purushe J."/>
            <person name="Fouts D.E."/>
            <person name="Morrison M."/>
            <person name="White B.A."/>
            <person name="Mackie R.I."/>
            <person name="Coutinho P.M."/>
            <person name="Henrissat B."/>
            <person name="Nelson K.E."/>
        </authorList>
    </citation>
    <scope>NUCLEOTIDE SEQUENCE [LARGE SCALE GENOMIC DNA]</scope>
    <source>
        <strain evidence="2 3">B14</strain>
    </source>
</reference>
<dbReference type="EMBL" id="ADWO01000042">
    <property type="protein sequence ID" value="EFI72505.1"/>
    <property type="molecule type" value="Genomic_DNA"/>
</dbReference>
<keyword evidence="1" id="KW-0732">Signal</keyword>
<feature type="chain" id="PRO_5003113051" description="Aspartyl protease" evidence="1">
    <location>
        <begin position="22"/>
        <end position="280"/>
    </location>
</feature>
<organism evidence="2 3">
    <name type="scientific">Segatella baroniae B14</name>
    <dbReference type="NCBI Taxonomy" id="752555"/>
    <lineage>
        <taxon>Bacteria</taxon>
        <taxon>Pseudomonadati</taxon>
        <taxon>Bacteroidota</taxon>
        <taxon>Bacteroidia</taxon>
        <taxon>Bacteroidales</taxon>
        <taxon>Prevotellaceae</taxon>
        <taxon>Segatella</taxon>
    </lineage>
</organism>
<dbReference type="SUPFAM" id="SSF50630">
    <property type="entry name" value="Acid proteases"/>
    <property type="match status" value="1"/>
</dbReference>
<sequence>MKYRFLFICSMFVSFTLNLYAQSTLTLKGDMMYTNVTLSHKGVSRNVSALIDTGASVCMIDSTFAVDSCNILLKESNAIIESALGKSLKSISLNLDSLSIGGVSYPTTRCFVVDLVSKLKHHAPKFIIGGDILKKELWCFNLKEMIMTRCESSMKNIQGTLKWKNHEDYSDAFLNSIFLKGKVAGKNTRILFDSGSRRNFLPKHFGVSPTKTIELERGDIAQALVREKTNVCEDVELKIGENNFKLNFIISEEKYPTINAEFLWGKSFVLDYKNKRIYIL</sequence>
<evidence type="ECO:0000256" key="1">
    <source>
        <dbReference type="SAM" id="SignalP"/>
    </source>
</evidence>
<dbReference type="AlphaFoldDB" id="D8DVP8"/>
<dbReference type="PROSITE" id="PS00141">
    <property type="entry name" value="ASP_PROTEASE"/>
    <property type="match status" value="1"/>
</dbReference>
<dbReference type="Proteomes" id="UP000004524">
    <property type="component" value="Unassembled WGS sequence"/>
</dbReference>
<accession>D8DVP8</accession>
<dbReference type="InterPro" id="IPR021109">
    <property type="entry name" value="Peptidase_aspartic_dom_sf"/>
</dbReference>
<dbReference type="InterPro" id="IPR001969">
    <property type="entry name" value="Aspartic_peptidase_AS"/>
</dbReference>